<reference evidence="1" key="1">
    <citation type="submission" date="2020-03" db="EMBL/GenBank/DDBJ databases">
        <title>The deep terrestrial virosphere.</title>
        <authorList>
            <person name="Holmfeldt K."/>
            <person name="Nilsson E."/>
            <person name="Simone D."/>
            <person name="Lopez-Fernandez M."/>
            <person name="Wu X."/>
            <person name="de Brujin I."/>
            <person name="Lundin D."/>
            <person name="Andersson A."/>
            <person name="Bertilsson S."/>
            <person name="Dopson M."/>
        </authorList>
    </citation>
    <scope>NUCLEOTIDE SEQUENCE</scope>
    <source>
        <strain evidence="2">MM415B00998</strain>
        <strain evidence="1">TM448A05997</strain>
        <strain evidence="3">TM448B03632</strain>
    </source>
</reference>
<sequence length="70" mass="8223">MKTNEVKNNSRMDFVMMHDEEIQVTKALNSNLFKKALVSLARIRLGYSKKTIDKDIWTSLLGAHRDLWRD</sequence>
<evidence type="ECO:0000313" key="2">
    <source>
        <dbReference type="EMBL" id="QJA61119.1"/>
    </source>
</evidence>
<protein>
    <submittedName>
        <fullName evidence="1">Uncharacterized protein</fullName>
    </submittedName>
</protein>
<organism evidence="1">
    <name type="scientific">viral metagenome</name>
    <dbReference type="NCBI Taxonomy" id="1070528"/>
    <lineage>
        <taxon>unclassified sequences</taxon>
        <taxon>metagenomes</taxon>
        <taxon>organismal metagenomes</taxon>
    </lineage>
</organism>
<dbReference type="EMBL" id="MT144543">
    <property type="protein sequence ID" value="QJA54842.1"/>
    <property type="molecule type" value="Genomic_DNA"/>
</dbReference>
<name>A0A6H2A552_9ZZZZ</name>
<evidence type="ECO:0000313" key="1">
    <source>
        <dbReference type="EMBL" id="QJA54842.1"/>
    </source>
</evidence>
<gene>
    <name evidence="2" type="ORF">MM415B00998_0005</name>
    <name evidence="1" type="ORF">TM448A05997_0003</name>
    <name evidence="3" type="ORF">TM448B03632_0009</name>
</gene>
<dbReference type="EMBL" id="MT141431">
    <property type="protein sequence ID" value="QJA61119.1"/>
    <property type="molecule type" value="Genomic_DNA"/>
</dbReference>
<dbReference type="EMBL" id="MT145029">
    <property type="protein sequence ID" value="QJI02774.1"/>
    <property type="molecule type" value="Genomic_DNA"/>
</dbReference>
<accession>A0A6H2A552</accession>
<evidence type="ECO:0000313" key="3">
    <source>
        <dbReference type="EMBL" id="QJI02774.1"/>
    </source>
</evidence>
<proteinExistence type="predicted"/>
<dbReference type="AlphaFoldDB" id="A0A6H2A552"/>